<keyword evidence="4" id="KW-1185">Reference proteome</keyword>
<keyword evidence="2" id="KW-0732">Signal</keyword>
<feature type="chain" id="PRO_5010706029" description="Secreted protein" evidence="2">
    <location>
        <begin position="24"/>
        <end position="68"/>
    </location>
</feature>
<gene>
    <name evidence="3" type="ORF">SAMN00120144_2982</name>
</gene>
<sequence length="68" mass="6788">MLQLLALALLQFTTLASSPTTTAKGGSSGWNDGNLTTQSAGGSSGWNDGNLTTQSVGGSSGWNDGNAR</sequence>
<reference evidence="3 4" key="1">
    <citation type="submission" date="2017-04" db="EMBL/GenBank/DDBJ databases">
        <authorList>
            <person name="Afonso C.L."/>
            <person name="Miller P.J."/>
            <person name="Scott M.A."/>
            <person name="Spackman E."/>
            <person name="Goraichik I."/>
            <person name="Dimitrov K.M."/>
            <person name="Suarez D.L."/>
            <person name="Swayne D.E."/>
        </authorList>
    </citation>
    <scope>NUCLEOTIDE SEQUENCE [LARGE SCALE GENOMIC DNA]</scope>
    <source>
        <strain evidence="3 4">DSM 11622</strain>
    </source>
</reference>
<dbReference type="STRING" id="645990.SAMN00120144_2982"/>
<evidence type="ECO:0000256" key="2">
    <source>
        <dbReference type="SAM" id="SignalP"/>
    </source>
</evidence>
<proteinExistence type="predicted"/>
<protein>
    <recommendedName>
        <fullName evidence="5">Secreted protein</fullName>
    </recommendedName>
</protein>
<feature type="signal peptide" evidence="2">
    <location>
        <begin position="1"/>
        <end position="23"/>
    </location>
</feature>
<organism evidence="3 4">
    <name type="scientific">Hymenobacter roseosalivarius DSM 11622</name>
    <dbReference type="NCBI Taxonomy" id="645990"/>
    <lineage>
        <taxon>Bacteria</taxon>
        <taxon>Pseudomonadati</taxon>
        <taxon>Bacteroidota</taxon>
        <taxon>Cytophagia</taxon>
        <taxon>Cytophagales</taxon>
        <taxon>Hymenobacteraceae</taxon>
        <taxon>Hymenobacter</taxon>
    </lineage>
</organism>
<accession>A0A1W1VTZ2</accession>
<evidence type="ECO:0000313" key="3">
    <source>
        <dbReference type="EMBL" id="SMB96743.1"/>
    </source>
</evidence>
<name>A0A1W1VTZ2_9BACT</name>
<dbReference type="EMBL" id="FWWW01000073">
    <property type="protein sequence ID" value="SMB96743.1"/>
    <property type="molecule type" value="Genomic_DNA"/>
</dbReference>
<evidence type="ECO:0008006" key="5">
    <source>
        <dbReference type="Google" id="ProtNLM"/>
    </source>
</evidence>
<feature type="region of interest" description="Disordered" evidence="1">
    <location>
        <begin position="18"/>
        <end position="68"/>
    </location>
</feature>
<dbReference type="RefSeq" id="WP_143434919.1">
    <property type="nucleotide sequence ID" value="NZ_FWWW01000073.1"/>
</dbReference>
<dbReference type="AlphaFoldDB" id="A0A1W1VTZ2"/>
<evidence type="ECO:0000256" key="1">
    <source>
        <dbReference type="SAM" id="MobiDB-lite"/>
    </source>
</evidence>
<dbReference type="Proteomes" id="UP000192266">
    <property type="component" value="Unassembled WGS sequence"/>
</dbReference>
<evidence type="ECO:0000313" key="4">
    <source>
        <dbReference type="Proteomes" id="UP000192266"/>
    </source>
</evidence>